<evidence type="ECO:0000313" key="2">
    <source>
        <dbReference type="EMBL" id="CAL1589229.1"/>
    </source>
</evidence>
<name>A0AAV2KI14_KNICA</name>
<feature type="region of interest" description="Disordered" evidence="1">
    <location>
        <begin position="1"/>
        <end position="97"/>
    </location>
</feature>
<dbReference type="AlphaFoldDB" id="A0AAV2KI14"/>
<dbReference type="Proteomes" id="UP001497482">
    <property type="component" value="Chromosome 18"/>
</dbReference>
<feature type="compositionally biased region" description="Low complexity" evidence="1">
    <location>
        <begin position="74"/>
        <end position="92"/>
    </location>
</feature>
<organism evidence="2 3">
    <name type="scientific">Knipowitschia caucasica</name>
    <name type="common">Caucasian dwarf goby</name>
    <name type="synonym">Pomatoschistus caucasicus</name>
    <dbReference type="NCBI Taxonomy" id="637954"/>
    <lineage>
        <taxon>Eukaryota</taxon>
        <taxon>Metazoa</taxon>
        <taxon>Chordata</taxon>
        <taxon>Craniata</taxon>
        <taxon>Vertebrata</taxon>
        <taxon>Euteleostomi</taxon>
        <taxon>Actinopterygii</taxon>
        <taxon>Neopterygii</taxon>
        <taxon>Teleostei</taxon>
        <taxon>Neoteleostei</taxon>
        <taxon>Acanthomorphata</taxon>
        <taxon>Gobiaria</taxon>
        <taxon>Gobiiformes</taxon>
        <taxon>Gobioidei</taxon>
        <taxon>Gobiidae</taxon>
        <taxon>Gobiinae</taxon>
        <taxon>Knipowitschia</taxon>
    </lineage>
</organism>
<accession>A0AAV2KI14</accession>
<evidence type="ECO:0000313" key="3">
    <source>
        <dbReference type="Proteomes" id="UP001497482"/>
    </source>
</evidence>
<evidence type="ECO:0000256" key="1">
    <source>
        <dbReference type="SAM" id="MobiDB-lite"/>
    </source>
</evidence>
<proteinExistence type="predicted"/>
<keyword evidence="3" id="KW-1185">Reference proteome</keyword>
<protein>
    <submittedName>
        <fullName evidence="2">Uncharacterized protein</fullName>
    </submittedName>
</protein>
<reference evidence="2 3" key="1">
    <citation type="submission" date="2024-04" db="EMBL/GenBank/DDBJ databases">
        <authorList>
            <person name="Waldvogel A.-M."/>
            <person name="Schoenle A."/>
        </authorList>
    </citation>
    <scope>NUCLEOTIDE SEQUENCE [LARGE SCALE GENOMIC DNA]</scope>
</reference>
<dbReference type="EMBL" id="OZ035840">
    <property type="protein sequence ID" value="CAL1589229.1"/>
    <property type="molecule type" value="Genomic_DNA"/>
</dbReference>
<sequence>MFAHTRTLLMGHDATPRNALRGKPAGSAHVAAPQTGLAQTAGSRRRRQRGGRDITIFITSDMTYEPIHPHRSDAQSQGAQSQGAQSQGGRSSPLLPAHSSSEVLCLRYIFSR</sequence>
<gene>
    <name evidence="2" type="ORF">KC01_LOCUS18875</name>
</gene>